<protein>
    <submittedName>
        <fullName evidence="2">Carboxypeptidase</fullName>
    </submittedName>
</protein>
<dbReference type="EMBL" id="JBBJCI010000097">
    <property type="protein sequence ID" value="KAK7248461.1"/>
    <property type="molecule type" value="Genomic_DNA"/>
</dbReference>
<name>A0ABR1G5K0_AURAN</name>
<comment type="caution">
    <text evidence="2">The sequence shown here is derived from an EMBL/GenBank/DDBJ whole genome shotgun (WGS) entry which is preliminary data.</text>
</comment>
<feature type="compositionally biased region" description="Basic residues" evidence="1">
    <location>
        <begin position="108"/>
        <end position="142"/>
    </location>
</feature>
<feature type="region of interest" description="Disordered" evidence="1">
    <location>
        <begin position="93"/>
        <end position="161"/>
    </location>
</feature>
<keyword evidence="3" id="KW-1185">Reference proteome</keyword>
<proteinExistence type="predicted"/>
<keyword evidence="2" id="KW-0121">Carboxypeptidase</keyword>
<evidence type="ECO:0000313" key="3">
    <source>
        <dbReference type="Proteomes" id="UP001363151"/>
    </source>
</evidence>
<gene>
    <name evidence="2" type="ORF">SO694_00169033</name>
</gene>
<sequence>MDHFGLDAHVDIHGDEAIAANFFAGTEGIPKWDDSLAHQLATLSGALLRRSPDFQVGLGYPVDAPGEANMAVGSNAVAQRYGALSVTLEMPFKDTPLDAPTSATAGRRAARRVRPGARRRAARRAARRGRRAGPGAPRRRRAAAAEDGPPRRARRRPSSTS</sequence>
<evidence type="ECO:0000313" key="2">
    <source>
        <dbReference type="EMBL" id="KAK7248461.1"/>
    </source>
</evidence>
<keyword evidence="2" id="KW-0378">Hydrolase</keyword>
<dbReference type="Gene3D" id="3.40.630.10">
    <property type="entry name" value="Zn peptidases"/>
    <property type="match status" value="1"/>
</dbReference>
<dbReference type="Proteomes" id="UP001363151">
    <property type="component" value="Unassembled WGS sequence"/>
</dbReference>
<feature type="compositionally biased region" description="Basic residues" evidence="1">
    <location>
        <begin position="151"/>
        <end position="161"/>
    </location>
</feature>
<dbReference type="GO" id="GO:0004180">
    <property type="term" value="F:carboxypeptidase activity"/>
    <property type="evidence" value="ECO:0007669"/>
    <property type="project" value="UniProtKB-KW"/>
</dbReference>
<keyword evidence="2" id="KW-0645">Protease</keyword>
<dbReference type="SUPFAM" id="SSF53187">
    <property type="entry name" value="Zn-dependent exopeptidases"/>
    <property type="match status" value="1"/>
</dbReference>
<reference evidence="2 3" key="1">
    <citation type="submission" date="2024-03" db="EMBL/GenBank/DDBJ databases">
        <title>Aureococcus anophagefferens CCMP1851 and Kratosvirus quantuckense: Draft genome of a second virus-susceptible host strain in the model system.</title>
        <authorList>
            <person name="Chase E."/>
            <person name="Truchon A.R."/>
            <person name="Schepens W."/>
            <person name="Wilhelm S.W."/>
        </authorList>
    </citation>
    <scope>NUCLEOTIDE SEQUENCE [LARGE SCALE GENOMIC DNA]</scope>
    <source>
        <strain evidence="2 3">CCMP1851</strain>
    </source>
</reference>
<accession>A0ABR1G5K0</accession>
<evidence type="ECO:0000256" key="1">
    <source>
        <dbReference type="SAM" id="MobiDB-lite"/>
    </source>
</evidence>
<organism evidence="2 3">
    <name type="scientific">Aureococcus anophagefferens</name>
    <name type="common">Harmful bloom alga</name>
    <dbReference type="NCBI Taxonomy" id="44056"/>
    <lineage>
        <taxon>Eukaryota</taxon>
        <taxon>Sar</taxon>
        <taxon>Stramenopiles</taxon>
        <taxon>Ochrophyta</taxon>
        <taxon>Pelagophyceae</taxon>
        <taxon>Pelagomonadales</taxon>
        <taxon>Pelagomonadaceae</taxon>
        <taxon>Aureococcus</taxon>
    </lineage>
</organism>